<dbReference type="AlphaFoldDB" id="A0A2K3KWB9"/>
<accession>A0A2K3KWB9</accession>
<evidence type="ECO:0000313" key="2">
    <source>
        <dbReference type="EMBL" id="PNX70591.1"/>
    </source>
</evidence>
<organism evidence="2 3">
    <name type="scientific">Trifolium pratense</name>
    <name type="common">Red clover</name>
    <dbReference type="NCBI Taxonomy" id="57577"/>
    <lineage>
        <taxon>Eukaryota</taxon>
        <taxon>Viridiplantae</taxon>
        <taxon>Streptophyta</taxon>
        <taxon>Embryophyta</taxon>
        <taxon>Tracheophyta</taxon>
        <taxon>Spermatophyta</taxon>
        <taxon>Magnoliopsida</taxon>
        <taxon>eudicotyledons</taxon>
        <taxon>Gunneridae</taxon>
        <taxon>Pentapetalae</taxon>
        <taxon>rosids</taxon>
        <taxon>fabids</taxon>
        <taxon>Fabales</taxon>
        <taxon>Fabaceae</taxon>
        <taxon>Papilionoideae</taxon>
        <taxon>50 kb inversion clade</taxon>
        <taxon>NPAAA clade</taxon>
        <taxon>Hologalegina</taxon>
        <taxon>IRL clade</taxon>
        <taxon>Trifolieae</taxon>
        <taxon>Trifolium</taxon>
    </lineage>
</organism>
<feature type="region of interest" description="Disordered" evidence="1">
    <location>
        <begin position="1"/>
        <end position="27"/>
    </location>
</feature>
<protein>
    <submittedName>
        <fullName evidence="2">Uncharacterized protein</fullName>
    </submittedName>
</protein>
<name>A0A2K3KWB9_TRIPR</name>
<reference evidence="2 3" key="1">
    <citation type="journal article" date="2014" name="Am. J. Bot.">
        <title>Genome assembly and annotation for red clover (Trifolium pratense; Fabaceae).</title>
        <authorList>
            <person name="Istvanek J."/>
            <person name="Jaros M."/>
            <person name="Krenek A."/>
            <person name="Repkova J."/>
        </authorList>
    </citation>
    <scope>NUCLEOTIDE SEQUENCE [LARGE SCALE GENOMIC DNA]</scope>
    <source>
        <strain evidence="3">cv. Tatra</strain>
        <tissue evidence="2">Young leaves</tissue>
    </source>
</reference>
<feature type="non-terminal residue" evidence="2">
    <location>
        <position position="27"/>
    </location>
</feature>
<comment type="caution">
    <text evidence="2">The sequence shown here is derived from an EMBL/GenBank/DDBJ whole genome shotgun (WGS) entry which is preliminary data.</text>
</comment>
<sequence length="27" mass="3133">MAEEQRNNQEGELALDNTEDQPFEIVL</sequence>
<evidence type="ECO:0000256" key="1">
    <source>
        <dbReference type="SAM" id="MobiDB-lite"/>
    </source>
</evidence>
<gene>
    <name evidence="2" type="ORF">L195_g057546</name>
</gene>
<proteinExistence type="predicted"/>
<dbReference type="Proteomes" id="UP000236291">
    <property type="component" value="Unassembled WGS sequence"/>
</dbReference>
<reference evidence="2 3" key="2">
    <citation type="journal article" date="2017" name="Front. Plant Sci.">
        <title>Gene Classification and Mining of Molecular Markers Useful in Red Clover (Trifolium pratense) Breeding.</title>
        <authorList>
            <person name="Istvanek J."/>
            <person name="Dluhosova J."/>
            <person name="Dluhos P."/>
            <person name="Patkova L."/>
            <person name="Nedelnik J."/>
            <person name="Repkova J."/>
        </authorList>
    </citation>
    <scope>NUCLEOTIDE SEQUENCE [LARGE SCALE GENOMIC DNA]</scope>
    <source>
        <strain evidence="3">cv. Tatra</strain>
        <tissue evidence="2">Young leaves</tissue>
    </source>
</reference>
<feature type="compositionally biased region" description="Acidic residues" evidence="1">
    <location>
        <begin position="17"/>
        <end position="27"/>
    </location>
</feature>
<evidence type="ECO:0000313" key="3">
    <source>
        <dbReference type="Proteomes" id="UP000236291"/>
    </source>
</evidence>
<dbReference type="EMBL" id="ASHM01114672">
    <property type="protein sequence ID" value="PNX70591.1"/>
    <property type="molecule type" value="Genomic_DNA"/>
</dbReference>